<proteinExistence type="predicted"/>
<evidence type="ECO:0008006" key="3">
    <source>
        <dbReference type="Google" id="ProtNLM"/>
    </source>
</evidence>
<dbReference type="InterPro" id="IPR056931">
    <property type="entry name" value="D14-like"/>
</dbReference>
<sequence>MAVDSREKGKRGEMQVRDLLREKTKLQWERVPGSGAFGANHALKGDVYLPPGTAHMSLFCFEVKWYKDEQLTSNILNTGTSQMEKWWEQAVREAGEMNMRPALVFKKDRGPWLIALSFDDPSALALADYHHLMISKRDTEIIIGDFKTWLENVSIEELVK</sequence>
<dbReference type="Gene3D" id="3.40.1350.10">
    <property type="match status" value="1"/>
</dbReference>
<name>A0A1S6KV21_9CAUD</name>
<dbReference type="GO" id="GO:0003676">
    <property type="term" value="F:nucleic acid binding"/>
    <property type="evidence" value="ECO:0007669"/>
    <property type="project" value="InterPro"/>
</dbReference>
<accession>A0A1S6KV21</accession>
<dbReference type="Proteomes" id="UP000222417">
    <property type="component" value="Segment"/>
</dbReference>
<gene>
    <name evidence="1" type="ORF">PR1_131</name>
</gene>
<organism evidence="1 2">
    <name type="scientific">Providencia phage vB_PreS_PR1</name>
    <dbReference type="NCBI Taxonomy" id="1931407"/>
    <lineage>
        <taxon>Viruses</taxon>
        <taxon>Duplodnaviria</taxon>
        <taxon>Heunggongvirae</taxon>
        <taxon>Uroviricota</taxon>
        <taxon>Caudoviricetes</taxon>
        <taxon>Demerecviridae</taxon>
        <taxon>Priunavirus</taxon>
        <taxon>Priunavirus PR1</taxon>
    </lineage>
</organism>
<reference evidence="1 2" key="1">
    <citation type="submission" date="2016-12" db="EMBL/GenBank/DDBJ databases">
        <title>Providencia rettgeri phage vB-PreS_PR1 - a deep-branching member of the T5-like siphoviruses.</title>
        <authorList>
            <person name="Oliveira H."/>
            <person name="Pinto G."/>
            <person name="Hendrix H."/>
            <person name="Noben J.-P."/>
            <person name="Gawor J."/>
            <person name="Lobocka M."/>
            <person name="Lavigne R."/>
            <person name="Azeredo J."/>
        </authorList>
    </citation>
    <scope>NUCLEOTIDE SEQUENCE [LARGE SCALE GENOMIC DNA]</scope>
</reference>
<dbReference type="Pfam" id="PF24608">
    <property type="entry name" value="PDDEXK_15"/>
    <property type="match status" value="1"/>
</dbReference>
<protein>
    <recommendedName>
        <fullName evidence="3">D14 protein</fullName>
    </recommendedName>
</protein>
<dbReference type="EMBL" id="KY363465">
    <property type="protein sequence ID" value="AQT25265.1"/>
    <property type="molecule type" value="Genomic_DNA"/>
</dbReference>
<evidence type="ECO:0000313" key="2">
    <source>
        <dbReference type="Proteomes" id="UP000222417"/>
    </source>
</evidence>
<dbReference type="InterPro" id="IPR011856">
    <property type="entry name" value="tRNA_endonuc-like_dom_sf"/>
</dbReference>
<dbReference type="OrthoDB" id="17454at10239"/>
<keyword evidence="2" id="KW-1185">Reference proteome</keyword>
<evidence type="ECO:0000313" key="1">
    <source>
        <dbReference type="EMBL" id="AQT25265.1"/>
    </source>
</evidence>